<dbReference type="AlphaFoldDB" id="A0A6G1HRQ1"/>
<evidence type="ECO:0000256" key="1">
    <source>
        <dbReference type="SAM" id="Coils"/>
    </source>
</evidence>
<reference evidence="3" key="1">
    <citation type="journal article" date="2020" name="Stud. Mycol.">
        <title>101 Dothideomycetes genomes: a test case for predicting lifestyles and emergence of pathogens.</title>
        <authorList>
            <person name="Haridas S."/>
            <person name="Albert R."/>
            <person name="Binder M."/>
            <person name="Bloem J."/>
            <person name="Labutti K."/>
            <person name="Salamov A."/>
            <person name="Andreopoulos B."/>
            <person name="Baker S."/>
            <person name="Barry K."/>
            <person name="Bills G."/>
            <person name="Bluhm B."/>
            <person name="Cannon C."/>
            <person name="Castanera R."/>
            <person name="Culley D."/>
            <person name="Daum C."/>
            <person name="Ezra D."/>
            <person name="Gonzalez J."/>
            <person name="Henrissat B."/>
            <person name="Kuo A."/>
            <person name="Liang C."/>
            <person name="Lipzen A."/>
            <person name="Lutzoni F."/>
            <person name="Magnuson J."/>
            <person name="Mondo S."/>
            <person name="Nolan M."/>
            <person name="Ohm R."/>
            <person name="Pangilinan J."/>
            <person name="Park H.-J."/>
            <person name="Ramirez L."/>
            <person name="Alfaro M."/>
            <person name="Sun H."/>
            <person name="Tritt A."/>
            <person name="Yoshinaga Y."/>
            <person name="Zwiers L.-H."/>
            <person name="Turgeon B."/>
            <person name="Goodwin S."/>
            <person name="Spatafora J."/>
            <person name="Crous P."/>
            <person name="Grigoriev I."/>
        </authorList>
    </citation>
    <scope>NUCLEOTIDE SEQUENCE</scope>
    <source>
        <strain evidence="3">CBS 262.69</strain>
    </source>
</reference>
<dbReference type="Proteomes" id="UP000799640">
    <property type="component" value="Unassembled WGS sequence"/>
</dbReference>
<evidence type="ECO:0000313" key="4">
    <source>
        <dbReference type="Proteomes" id="UP000799640"/>
    </source>
</evidence>
<evidence type="ECO:0000313" key="3">
    <source>
        <dbReference type="EMBL" id="KAF2398517.1"/>
    </source>
</evidence>
<evidence type="ECO:0000256" key="2">
    <source>
        <dbReference type="SAM" id="MobiDB-lite"/>
    </source>
</evidence>
<feature type="compositionally biased region" description="Basic residues" evidence="2">
    <location>
        <begin position="142"/>
        <end position="161"/>
    </location>
</feature>
<keyword evidence="4" id="KW-1185">Reference proteome</keyword>
<sequence>MPASIVPTSTRTKALAPLQPPSTTGTVIPTHLSTLSPLAEPFTPGVPWGMHKYFRASNHTSNPASVHKFLADEKARMVRARQAREKIEQDRQKRERKARAVLKEMQLKAWEEERRARAGHVSEGSECAAREGDGGEEDVAKGKKRAARRRRRANAAARRKPGKAEKAAGEKSVEADGRDTPPAASPPPTVHPPSIPPPSIPSIPPSPTSSFELLDPPPTLEAISAPTPEAFQAIRHFEAGPPTHDPIVPALDSPVSSDGGLAAMEGGWELTYDMEFEMDLFEIFAEC</sequence>
<feature type="compositionally biased region" description="Basic and acidic residues" evidence="2">
    <location>
        <begin position="162"/>
        <end position="179"/>
    </location>
</feature>
<organism evidence="3 4">
    <name type="scientific">Trichodelitschia bisporula</name>
    <dbReference type="NCBI Taxonomy" id="703511"/>
    <lineage>
        <taxon>Eukaryota</taxon>
        <taxon>Fungi</taxon>
        <taxon>Dikarya</taxon>
        <taxon>Ascomycota</taxon>
        <taxon>Pezizomycotina</taxon>
        <taxon>Dothideomycetes</taxon>
        <taxon>Dothideomycetes incertae sedis</taxon>
        <taxon>Phaeotrichales</taxon>
        <taxon>Phaeotrichaceae</taxon>
        <taxon>Trichodelitschia</taxon>
    </lineage>
</organism>
<keyword evidence="1" id="KW-0175">Coiled coil</keyword>
<protein>
    <submittedName>
        <fullName evidence="3">Uncharacterized protein</fullName>
    </submittedName>
</protein>
<proteinExistence type="predicted"/>
<feature type="compositionally biased region" description="Basic and acidic residues" evidence="2">
    <location>
        <begin position="128"/>
        <end position="141"/>
    </location>
</feature>
<name>A0A6G1HRQ1_9PEZI</name>
<gene>
    <name evidence="3" type="ORF">EJ06DRAFT_550432</name>
</gene>
<accession>A0A6G1HRQ1</accession>
<dbReference type="EMBL" id="ML996700">
    <property type="protein sequence ID" value="KAF2398517.1"/>
    <property type="molecule type" value="Genomic_DNA"/>
</dbReference>
<feature type="region of interest" description="Disordered" evidence="2">
    <location>
        <begin position="113"/>
        <end position="222"/>
    </location>
</feature>
<feature type="compositionally biased region" description="Pro residues" evidence="2">
    <location>
        <begin position="183"/>
        <end position="207"/>
    </location>
</feature>
<feature type="coiled-coil region" evidence="1">
    <location>
        <begin position="70"/>
        <end position="104"/>
    </location>
</feature>